<dbReference type="InterPro" id="IPR032030">
    <property type="entry name" value="YscD_cytoplasmic_dom"/>
</dbReference>
<protein>
    <submittedName>
        <fullName evidence="8">Uncharacterized protein</fullName>
    </submittedName>
</protein>
<evidence type="ECO:0000256" key="3">
    <source>
        <dbReference type="ARBA" id="ARBA00023015"/>
    </source>
</evidence>
<dbReference type="Gene3D" id="1.10.8.60">
    <property type="match status" value="1"/>
</dbReference>
<dbReference type="SUPFAM" id="SSF46689">
    <property type="entry name" value="Homeodomain-like"/>
    <property type="match status" value="1"/>
</dbReference>
<dbReference type="InterPro" id="IPR025944">
    <property type="entry name" value="Sigma_54_int_dom_CS"/>
</dbReference>
<evidence type="ECO:0000313" key="9">
    <source>
        <dbReference type="Proteomes" id="UP000249061"/>
    </source>
</evidence>
<feature type="domain" description="FHA" evidence="6">
    <location>
        <begin position="41"/>
        <end position="90"/>
    </location>
</feature>
<evidence type="ECO:0000259" key="6">
    <source>
        <dbReference type="PROSITE" id="PS50006"/>
    </source>
</evidence>
<dbReference type="CDD" id="cd00060">
    <property type="entry name" value="FHA"/>
    <property type="match status" value="1"/>
</dbReference>
<dbReference type="Pfam" id="PF00158">
    <property type="entry name" value="Sigma54_activat"/>
    <property type="match status" value="1"/>
</dbReference>
<comment type="caution">
    <text evidence="8">The sequence shown here is derived from an EMBL/GenBank/DDBJ whole genome shotgun (WGS) entry which is preliminary data.</text>
</comment>
<dbReference type="SUPFAM" id="SSF49879">
    <property type="entry name" value="SMAD/FHA domain"/>
    <property type="match status" value="1"/>
</dbReference>
<dbReference type="GO" id="GO:0043565">
    <property type="term" value="F:sequence-specific DNA binding"/>
    <property type="evidence" value="ECO:0007669"/>
    <property type="project" value="InterPro"/>
</dbReference>
<accession>A0A2W5SSZ4</accession>
<organism evidence="8 9">
    <name type="scientific">Archangium gephyra</name>
    <dbReference type="NCBI Taxonomy" id="48"/>
    <lineage>
        <taxon>Bacteria</taxon>
        <taxon>Pseudomonadati</taxon>
        <taxon>Myxococcota</taxon>
        <taxon>Myxococcia</taxon>
        <taxon>Myxococcales</taxon>
        <taxon>Cystobacterineae</taxon>
        <taxon>Archangiaceae</taxon>
        <taxon>Archangium</taxon>
    </lineage>
</organism>
<evidence type="ECO:0000256" key="1">
    <source>
        <dbReference type="ARBA" id="ARBA00022741"/>
    </source>
</evidence>
<dbReference type="InterPro" id="IPR002078">
    <property type="entry name" value="Sigma_54_int"/>
</dbReference>
<dbReference type="FunFam" id="3.40.50.300:FF:000006">
    <property type="entry name" value="DNA-binding transcriptional regulator NtrC"/>
    <property type="match status" value="1"/>
</dbReference>
<reference evidence="8 9" key="1">
    <citation type="submission" date="2017-08" db="EMBL/GenBank/DDBJ databases">
        <title>Infants hospitalized years apart are colonized by the same room-sourced microbial strains.</title>
        <authorList>
            <person name="Brooks B."/>
            <person name="Olm M.R."/>
            <person name="Firek B.A."/>
            <person name="Baker R."/>
            <person name="Thomas B.C."/>
            <person name="Morowitz M.J."/>
            <person name="Banfield J.F."/>
        </authorList>
    </citation>
    <scope>NUCLEOTIDE SEQUENCE [LARGE SCALE GENOMIC DNA]</scope>
    <source>
        <strain evidence="8">S2_003_000_R2_14</strain>
    </source>
</reference>
<evidence type="ECO:0000256" key="2">
    <source>
        <dbReference type="ARBA" id="ARBA00022840"/>
    </source>
</evidence>
<gene>
    <name evidence="8" type="ORF">DI536_31320</name>
</gene>
<dbReference type="PROSITE" id="PS50006">
    <property type="entry name" value="FHA_DOMAIN"/>
    <property type="match status" value="1"/>
</dbReference>
<keyword evidence="5" id="KW-0804">Transcription</keyword>
<evidence type="ECO:0000313" key="8">
    <source>
        <dbReference type="EMBL" id="PZR05952.1"/>
    </source>
</evidence>
<dbReference type="SMART" id="SM00382">
    <property type="entry name" value="AAA"/>
    <property type="match status" value="1"/>
</dbReference>
<dbReference type="Gene3D" id="1.10.10.60">
    <property type="entry name" value="Homeodomain-like"/>
    <property type="match status" value="1"/>
</dbReference>
<keyword evidence="2" id="KW-0067">ATP-binding</keyword>
<evidence type="ECO:0000256" key="4">
    <source>
        <dbReference type="ARBA" id="ARBA00023125"/>
    </source>
</evidence>
<dbReference type="SMART" id="SM00240">
    <property type="entry name" value="FHA"/>
    <property type="match status" value="1"/>
</dbReference>
<dbReference type="Pfam" id="PF16697">
    <property type="entry name" value="Yop-YscD_cpl"/>
    <property type="match status" value="1"/>
</dbReference>
<dbReference type="GO" id="GO:0005524">
    <property type="term" value="F:ATP binding"/>
    <property type="evidence" value="ECO:0007669"/>
    <property type="project" value="UniProtKB-KW"/>
</dbReference>
<dbReference type="InterPro" id="IPR025943">
    <property type="entry name" value="Sigma_54_int_dom_ATP-bd_2"/>
</dbReference>
<dbReference type="Gene3D" id="2.60.200.20">
    <property type="match status" value="1"/>
</dbReference>
<keyword evidence="1" id="KW-0547">Nucleotide-binding</keyword>
<dbReference type="InterPro" id="IPR008984">
    <property type="entry name" value="SMAD_FHA_dom_sf"/>
</dbReference>
<feature type="domain" description="Sigma-54 factor interaction" evidence="7">
    <location>
        <begin position="130"/>
        <end position="353"/>
    </location>
</feature>
<dbReference type="GO" id="GO:0006355">
    <property type="term" value="P:regulation of DNA-templated transcription"/>
    <property type="evidence" value="ECO:0007669"/>
    <property type="project" value="InterPro"/>
</dbReference>
<dbReference type="Gene3D" id="3.40.50.300">
    <property type="entry name" value="P-loop containing nucleotide triphosphate hydrolases"/>
    <property type="match status" value="1"/>
</dbReference>
<dbReference type="InterPro" id="IPR000253">
    <property type="entry name" value="FHA_dom"/>
</dbReference>
<dbReference type="PANTHER" id="PTHR32071">
    <property type="entry name" value="TRANSCRIPTIONAL REGULATORY PROTEIN"/>
    <property type="match status" value="1"/>
</dbReference>
<dbReference type="Proteomes" id="UP000249061">
    <property type="component" value="Unassembled WGS sequence"/>
</dbReference>
<dbReference type="InterPro" id="IPR002197">
    <property type="entry name" value="HTH_Fis"/>
</dbReference>
<dbReference type="InterPro" id="IPR027417">
    <property type="entry name" value="P-loop_NTPase"/>
</dbReference>
<dbReference type="Pfam" id="PF02954">
    <property type="entry name" value="HTH_8"/>
    <property type="match status" value="1"/>
</dbReference>
<dbReference type="InterPro" id="IPR058031">
    <property type="entry name" value="AAA_lid_NorR"/>
</dbReference>
<sequence length="450" mass="49585">MALDQLTEVLQAEVARFPRARLSVTKGPDKGLEVVLEGQSVVVGSDESCQLRLTDTSVSRRHFELSGGPGGYRLRDLRSTNGVRVEGVQVMDAKLSDKVRISVGRTELRFEPERTEVQWPLSPHERFGEVQGRSLIMRRLFALLERAAPTDSPVILEGGPGTGKEVVARSIHEKSARREGPFIVVDLGASSEPLMESDLFGHDVSSARPVSRPGAFEEAEGGTLFLDEVAELSNGLQGKLLRALETREIKRPGVGGTAKVDVRVVAATQKDLEAEVKAGRFREDLYFKLSVFRVRVPPLRERPEDVPQLVRHFESKNPGGAAPLSDEMLDMLSRHDWPGNVRELRNVLERLAAFPDLGAGAIARALGKNLDPTNDESSGAKLRAEVSNQLLSLPYHEAKDRVLESFEKTYLLEHLKAANGVVTRAAQRAGLPRQSVHRMLRRLGINTSDE</sequence>
<dbReference type="InterPro" id="IPR009057">
    <property type="entry name" value="Homeodomain-like_sf"/>
</dbReference>
<dbReference type="CDD" id="cd00009">
    <property type="entry name" value="AAA"/>
    <property type="match status" value="1"/>
</dbReference>
<keyword evidence="4" id="KW-0238">DNA-binding</keyword>
<dbReference type="Pfam" id="PF25601">
    <property type="entry name" value="AAA_lid_14"/>
    <property type="match status" value="1"/>
</dbReference>
<dbReference type="PROSITE" id="PS00688">
    <property type="entry name" value="SIGMA54_INTERACT_3"/>
    <property type="match status" value="1"/>
</dbReference>
<dbReference type="EMBL" id="QFQP01000041">
    <property type="protein sequence ID" value="PZR05952.1"/>
    <property type="molecule type" value="Genomic_DNA"/>
</dbReference>
<dbReference type="PROSITE" id="PS50045">
    <property type="entry name" value="SIGMA54_INTERACT_4"/>
    <property type="match status" value="1"/>
</dbReference>
<proteinExistence type="predicted"/>
<name>A0A2W5SSZ4_9BACT</name>
<dbReference type="PANTHER" id="PTHR32071:SF117">
    <property type="entry name" value="PTS-DEPENDENT DIHYDROXYACETONE KINASE OPERON REGULATORY PROTEIN-RELATED"/>
    <property type="match status" value="1"/>
</dbReference>
<dbReference type="PROSITE" id="PS00676">
    <property type="entry name" value="SIGMA54_INTERACT_2"/>
    <property type="match status" value="1"/>
</dbReference>
<keyword evidence="3" id="KW-0805">Transcription regulation</keyword>
<dbReference type="SUPFAM" id="SSF52540">
    <property type="entry name" value="P-loop containing nucleoside triphosphate hydrolases"/>
    <property type="match status" value="1"/>
</dbReference>
<evidence type="ECO:0000256" key="5">
    <source>
        <dbReference type="ARBA" id="ARBA00023163"/>
    </source>
</evidence>
<dbReference type="InterPro" id="IPR003593">
    <property type="entry name" value="AAA+_ATPase"/>
</dbReference>
<evidence type="ECO:0000259" key="7">
    <source>
        <dbReference type="PROSITE" id="PS50045"/>
    </source>
</evidence>
<dbReference type="AlphaFoldDB" id="A0A2W5SSZ4"/>